<dbReference type="EMBL" id="PJEX01000049">
    <property type="protein sequence ID" value="TKW57166.1"/>
    <property type="molecule type" value="Genomic_DNA"/>
</dbReference>
<organism evidence="2 3">
    <name type="scientific">Colletotrichum tanaceti</name>
    <dbReference type="NCBI Taxonomy" id="1306861"/>
    <lineage>
        <taxon>Eukaryota</taxon>
        <taxon>Fungi</taxon>
        <taxon>Dikarya</taxon>
        <taxon>Ascomycota</taxon>
        <taxon>Pezizomycotina</taxon>
        <taxon>Sordariomycetes</taxon>
        <taxon>Hypocreomycetidae</taxon>
        <taxon>Glomerellales</taxon>
        <taxon>Glomerellaceae</taxon>
        <taxon>Colletotrichum</taxon>
        <taxon>Colletotrichum destructivum species complex</taxon>
    </lineage>
</organism>
<name>A0A4V6DHU2_9PEZI</name>
<feature type="compositionally biased region" description="Basic and acidic residues" evidence="1">
    <location>
        <begin position="10"/>
        <end position="28"/>
    </location>
</feature>
<keyword evidence="3" id="KW-1185">Reference proteome</keyword>
<feature type="region of interest" description="Disordered" evidence="1">
    <location>
        <begin position="1"/>
        <end position="110"/>
    </location>
</feature>
<proteinExistence type="predicted"/>
<gene>
    <name evidence="2" type="ORF">CTA1_9073</name>
</gene>
<dbReference type="Proteomes" id="UP000310108">
    <property type="component" value="Unassembled WGS sequence"/>
</dbReference>
<evidence type="ECO:0000313" key="3">
    <source>
        <dbReference type="Proteomes" id="UP000310108"/>
    </source>
</evidence>
<feature type="compositionally biased region" description="Low complexity" evidence="1">
    <location>
        <begin position="68"/>
        <end position="82"/>
    </location>
</feature>
<sequence>MSTTSMTSVRESRAQARSKELPRLRFDDFSYESRISGPVPQTPKRPPPPRHRASWAFPLRRGPGFALDPSSSATSATPATPDTDADTDASTMSTVSNGASESPVEPPPSGIMKTMEFQLSYESRTWTRRGKTYPRGEGLPLRPSTISDMRSIARGELPIFGRGASSSTSTTSLAIDGGDARLQRESHRHSSPPASSWSWLANVQFHTRPVSMNGAVKLPLEPTAPIAHEKQ</sequence>
<evidence type="ECO:0000313" key="2">
    <source>
        <dbReference type="EMBL" id="TKW57166.1"/>
    </source>
</evidence>
<comment type="caution">
    <text evidence="2">The sequence shown here is derived from an EMBL/GenBank/DDBJ whole genome shotgun (WGS) entry which is preliminary data.</text>
</comment>
<evidence type="ECO:0000256" key="1">
    <source>
        <dbReference type="SAM" id="MobiDB-lite"/>
    </source>
</evidence>
<accession>A0A4V6DHU2</accession>
<protein>
    <submittedName>
        <fullName evidence="2">Uncharacterized protein</fullName>
    </submittedName>
</protein>
<dbReference type="AlphaFoldDB" id="A0A4V6DHU2"/>
<reference evidence="2 3" key="1">
    <citation type="journal article" date="2019" name="PLoS ONE">
        <title>Comparative genome analysis indicates high evolutionary potential of pathogenicity genes in Colletotrichum tanaceti.</title>
        <authorList>
            <person name="Lelwala R.V."/>
            <person name="Korhonen P.K."/>
            <person name="Young N.D."/>
            <person name="Scott J.B."/>
            <person name="Ades P.A."/>
            <person name="Gasser R.B."/>
            <person name="Taylor P.W.J."/>
        </authorList>
    </citation>
    <scope>NUCLEOTIDE SEQUENCE [LARGE SCALE GENOMIC DNA]</scope>
    <source>
        <strain evidence="2">BRIP57314</strain>
    </source>
</reference>